<dbReference type="InterPro" id="IPR011337">
    <property type="entry name" value="DNA_rep_MutH/RE_typeII_Sau3AI"/>
</dbReference>
<evidence type="ECO:0000256" key="2">
    <source>
        <dbReference type="ARBA" id="ARBA00022759"/>
    </source>
</evidence>
<dbReference type="SUPFAM" id="SSF52980">
    <property type="entry name" value="Restriction endonuclease-like"/>
    <property type="match status" value="2"/>
</dbReference>
<sequence>MGFKTIEELMEYSKKIIGKSINDVADDNEKLDGSPMKRKKGVLGNLVETEFFHYPQNNNPAADFEDLGVELKITGIVETKNGYKAKERMVLSMINFMDVAKETFEESHLLEKNQLILILWYHYIKGINCRDYKFKYILLYSLLRDKKIIEHDYNIIRKKVLEGKAHELSEGDTTYLGACRKGRTGSDTRPQPYSDIPAPSRAFCLKNSYMTLILNELINNKFVLNNEQKVYNYKSVLEYVESKLKPYYNKTQFEIIEELNVDLKTKPKNLNKIISDRLIGKDSELKNIDDMFKYSTYIIKNSPIFGDNRAKERMSFRNLTISEFNEKWDDSDWKHYFEEISIINIRYHFEKSNSKNGTGILQDVIQFSFTDKDLDSMEKTYNMVKDAIEKYKKQELGEDIEDYIKLLPTPKSFEGQILEILPKTDKGKRSYDTLFKNEGDTTKVAFALNKDYLNEKYKNN</sequence>
<evidence type="ECO:0000259" key="4">
    <source>
        <dbReference type="SMART" id="SM00927"/>
    </source>
</evidence>
<comment type="caution">
    <text evidence="5">The sequence shown here is derived from an EMBL/GenBank/DDBJ whole genome shotgun (WGS) entry which is preliminary data.</text>
</comment>
<gene>
    <name evidence="5" type="ORF">E7Z75_09150</name>
</gene>
<keyword evidence="3" id="KW-0378">Hydrolase</keyword>
<dbReference type="Proteomes" id="UP000732619">
    <property type="component" value="Unassembled WGS sequence"/>
</dbReference>
<evidence type="ECO:0000256" key="1">
    <source>
        <dbReference type="ARBA" id="ARBA00022722"/>
    </source>
</evidence>
<accession>A0A8T3W013</accession>
<feature type="domain" description="DNA mismatch repair MutH/Type II restriction enzyme Sau3AI" evidence="4">
    <location>
        <begin position="54"/>
        <end position="152"/>
    </location>
</feature>
<reference evidence="5" key="1">
    <citation type="submission" date="2019-04" db="EMBL/GenBank/DDBJ databases">
        <title>Evolution of Biomass-Degrading Anaerobic Consortia Revealed by Metagenomics.</title>
        <authorList>
            <person name="Peng X."/>
        </authorList>
    </citation>
    <scope>NUCLEOTIDE SEQUENCE</scope>
    <source>
        <strain evidence="5">SIG14</strain>
    </source>
</reference>
<dbReference type="CDD" id="cd22356">
    <property type="entry name" value="Sau3AI_N-like"/>
    <property type="match status" value="1"/>
</dbReference>
<name>A0A8T3W013_METOL</name>
<evidence type="ECO:0000313" key="5">
    <source>
        <dbReference type="EMBL" id="MBE6513289.1"/>
    </source>
</evidence>
<organism evidence="5 6">
    <name type="scientific">Methanobrevibacter olleyae</name>
    <dbReference type="NCBI Taxonomy" id="294671"/>
    <lineage>
        <taxon>Archaea</taxon>
        <taxon>Methanobacteriati</taxon>
        <taxon>Methanobacteriota</taxon>
        <taxon>Methanomada group</taxon>
        <taxon>Methanobacteria</taxon>
        <taxon>Methanobacteriales</taxon>
        <taxon>Methanobacteriaceae</taxon>
        <taxon>Methanobrevibacter</taxon>
    </lineage>
</organism>
<dbReference type="EMBL" id="SUTG01000065">
    <property type="protein sequence ID" value="MBE6513289.1"/>
    <property type="molecule type" value="Genomic_DNA"/>
</dbReference>
<dbReference type="GO" id="GO:0003677">
    <property type="term" value="F:DNA binding"/>
    <property type="evidence" value="ECO:0007669"/>
    <property type="project" value="InterPro"/>
</dbReference>
<dbReference type="InterPro" id="IPR037057">
    <property type="entry name" value="DNA_rep_MutH/T2_RE_sf"/>
</dbReference>
<keyword evidence="2" id="KW-0255">Endonuclease</keyword>
<keyword evidence="1" id="KW-0540">Nuclease</keyword>
<evidence type="ECO:0000256" key="3">
    <source>
        <dbReference type="ARBA" id="ARBA00022801"/>
    </source>
</evidence>
<dbReference type="GO" id="GO:0004519">
    <property type="term" value="F:endonuclease activity"/>
    <property type="evidence" value="ECO:0007669"/>
    <property type="project" value="UniProtKB-KW"/>
</dbReference>
<dbReference type="InterPro" id="IPR011335">
    <property type="entry name" value="Restrct_endonuc-II-like"/>
</dbReference>
<evidence type="ECO:0000313" key="6">
    <source>
        <dbReference type="Proteomes" id="UP000732619"/>
    </source>
</evidence>
<proteinExistence type="predicted"/>
<dbReference type="AlphaFoldDB" id="A0A8T3W013"/>
<dbReference type="Pfam" id="PF02976">
    <property type="entry name" value="MutH"/>
    <property type="match status" value="1"/>
</dbReference>
<dbReference type="NCBIfam" id="NF040973">
    <property type="entry name" value="restrict_Sau3AI"/>
    <property type="match status" value="1"/>
</dbReference>
<dbReference type="Gene3D" id="3.40.600.10">
    <property type="entry name" value="DNA mismatch repair MutH/Restriction endonuclease, type II"/>
    <property type="match status" value="2"/>
</dbReference>
<dbReference type="GO" id="GO:0016787">
    <property type="term" value="F:hydrolase activity"/>
    <property type="evidence" value="ECO:0007669"/>
    <property type="project" value="UniProtKB-KW"/>
</dbReference>
<protein>
    <recommendedName>
        <fullName evidence="4">DNA mismatch repair MutH/Type II restriction enzyme Sau3AI domain-containing protein</fullName>
    </recommendedName>
</protein>
<dbReference type="SMART" id="SM00927">
    <property type="entry name" value="MutH"/>
    <property type="match status" value="1"/>
</dbReference>